<accession>A0A0G2UGE5</accession>
<protein>
    <submittedName>
        <fullName evidence="3">Membrane glycoprotein US6A</fullName>
    </submittedName>
</protein>
<feature type="transmembrane region" description="Helical" evidence="2">
    <location>
        <begin position="221"/>
        <end position="241"/>
    </location>
</feature>
<keyword evidence="2" id="KW-1133">Transmembrane helix</keyword>
<dbReference type="Proteomes" id="UP000114976">
    <property type="component" value="Segment"/>
</dbReference>
<organism evidence="3 4">
    <name type="scientific">Mandrillus leucophaeus cytomegalovirus</name>
    <dbReference type="NCBI Taxonomy" id="1654930"/>
    <lineage>
        <taxon>Viruses</taxon>
        <taxon>Duplodnaviria</taxon>
        <taxon>Heunggongvirae</taxon>
        <taxon>Peploviricota</taxon>
        <taxon>Herviviricetes</taxon>
        <taxon>Herpesvirales</taxon>
        <taxon>Orthoherpesviridae</taxon>
        <taxon>Betaherpesvirinae</taxon>
        <taxon>Cytomegalovirus</taxon>
        <taxon>Cytomegalovirus mandrillinebeta1</taxon>
        <taxon>Mandrilline betaherpesvirus 1</taxon>
    </lineage>
</organism>
<evidence type="ECO:0000256" key="1">
    <source>
        <dbReference type="SAM" id="MobiDB-lite"/>
    </source>
</evidence>
<evidence type="ECO:0000313" key="4">
    <source>
        <dbReference type="Proteomes" id="UP000114976"/>
    </source>
</evidence>
<keyword evidence="2" id="KW-0812">Transmembrane</keyword>
<reference evidence="3 4" key="1">
    <citation type="journal article" date="2003" name="Arch. Virol.">
        <title>Isolation of cytomegalovirus and foamy virus from the drill monkey (Mandrillus leucophaeus) and prevalence of antibodies to these viruses amongst wild-born and captive-bred individuals.</title>
        <authorList>
            <person name="Blewett E.L."/>
            <person name="Lewis J."/>
            <person name="Gadsby E.L."/>
            <person name="Neubauer S.R."/>
            <person name="Eberle R."/>
        </authorList>
    </citation>
    <scope>NUCLEOTIDE SEQUENCE [LARGE SCALE GENOMIC DNA]</scope>
    <source>
        <strain evidence="3">OCOM6-2</strain>
    </source>
</reference>
<keyword evidence="2" id="KW-0472">Membrane</keyword>
<reference evidence="3 4" key="2">
    <citation type="journal article" date="2015" name="Genome Announc.">
        <title>Complete Genome Sequences of Mandrillus leucophaeus and Papio ursinus Cytomegaloviruses.</title>
        <authorList>
            <person name="Blewett E.L."/>
            <person name="Sherrod C.J."/>
            <person name="Texier J.R."/>
            <person name="Conrad T.M."/>
            <person name="Dittmer D.P."/>
        </authorList>
    </citation>
    <scope>NUCLEOTIDE SEQUENCE [LARGE SCALE GENOMIC DNA]</scope>
    <source>
        <strain evidence="3">OCOM6-2</strain>
    </source>
</reference>
<dbReference type="KEGG" id="vg:80527685"/>
<keyword evidence="4" id="KW-1185">Reference proteome</keyword>
<proteinExistence type="predicted"/>
<gene>
    <name evidence="3" type="primary">US6A</name>
</gene>
<feature type="compositionally biased region" description="Basic and acidic residues" evidence="1">
    <location>
        <begin position="287"/>
        <end position="307"/>
    </location>
</feature>
<evidence type="ECO:0000313" key="3">
    <source>
        <dbReference type="EMBL" id="AKI29720.1"/>
    </source>
</evidence>
<evidence type="ECO:0000256" key="2">
    <source>
        <dbReference type="SAM" id="Phobius"/>
    </source>
</evidence>
<dbReference type="EMBL" id="KR297253">
    <property type="protein sequence ID" value="AKI29720.1"/>
    <property type="molecule type" value="Genomic_DNA"/>
</dbReference>
<sequence length="307" mass="36924">MLRYLCLWLSAAFLLFELSCSCENEHSDLLKIIPKKMFNLRSMAALWKNRYSHCTKPRIPRRYIELRTTCEVNNDRLHTSGAISGNFTDTAWLHVQIANKFYEDRFFVVSTNPQHPPIIMNHEKYMYGIKPETLVTDATHANEWGITKEVRVEDKRVFYYKFEVPVTSYVQRVIMHVEPETKLLMITCEPTYGLNYNPKIWTHYMRQWFLPYRQISHDVCFILGLWAILMLFLWGFWYMFYKDDMERAAYIRMLNELYRERYRRTDHKVSESTYDIDVAKTSTDTTDIEHRPPQLSTRRRDARQAFS</sequence>
<feature type="region of interest" description="Disordered" evidence="1">
    <location>
        <begin position="283"/>
        <end position="307"/>
    </location>
</feature>
<dbReference type="GeneID" id="80527685"/>
<dbReference type="RefSeq" id="YP_010790326.1">
    <property type="nucleotide sequence ID" value="NC_075417.1"/>
</dbReference>
<name>A0A0G2UGE5_9BETA</name>